<evidence type="ECO:0000313" key="2">
    <source>
        <dbReference type="EMBL" id="KAK0383628.1"/>
    </source>
</evidence>
<dbReference type="Proteomes" id="UP001175261">
    <property type="component" value="Unassembled WGS sequence"/>
</dbReference>
<evidence type="ECO:0000259" key="1">
    <source>
        <dbReference type="PROSITE" id="PS51831"/>
    </source>
</evidence>
<dbReference type="InterPro" id="IPR006674">
    <property type="entry name" value="HD_domain"/>
</dbReference>
<comment type="caution">
    <text evidence="2">The sequence shown here is derived from an EMBL/GenBank/DDBJ whole genome shotgun (WGS) entry which is preliminary data.</text>
</comment>
<dbReference type="InterPro" id="IPR003607">
    <property type="entry name" value="HD/PDEase_dom"/>
</dbReference>
<sequence>MATQVNELLGNGWHPVPVDPSRIFGDKPYNNEPAALSIGQLTFPDQDPVVKKVYEYTKERLPTQTFNHSMRVYHYAMAILYQQFPEHADELSCSTLALTSLLHDLGTTSSNMSATRMSFEFYGAILARDLLLSKDIGASQDTADAVFEAITRHQDLGTEGKITLLGQIIQLATIYDNVGGQHPTVQHFDKILHVKTRETVIERYPRPGWLGCFAATIREETKRKPWCHTTHIPGFAEIIEGNELMRPYE</sequence>
<protein>
    <recommendedName>
        <fullName evidence="1">HD domain-containing protein</fullName>
    </recommendedName>
</protein>
<dbReference type="CDD" id="cd00077">
    <property type="entry name" value="HDc"/>
    <property type="match status" value="1"/>
</dbReference>
<name>A0AA39L4A3_SARSR</name>
<organism evidence="2 3">
    <name type="scientific">Sarocladium strictum</name>
    <name type="common">Black bundle disease fungus</name>
    <name type="synonym">Acremonium strictum</name>
    <dbReference type="NCBI Taxonomy" id="5046"/>
    <lineage>
        <taxon>Eukaryota</taxon>
        <taxon>Fungi</taxon>
        <taxon>Dikarya</taxon>
        <taxon>Ascomycota</taxon>
        <taxon>Pezizomycotina</taxon>
        <taxon>Sordariomycetes</taxon>
        <taxon>Hypocreomycetidae</taxon>
        <taxon>Hypocreales</taxon>
        <taxon>Sarocladiaceae</taxon>
        <taxon>Sarocladium</taxon>
    </lineage>
</organism>
<dbReference type="InterPro" id="IPR017771">
    <property type="entry name" value="Cyanamide_hydratase_HD"/>
</dbReference>
<evidence type="ECO:0000313" key="3">
    <source>
        <dbReference type="Proteomes" id="UP001175261"/>
    </source>
</evidence>
<dbReference type="PANTHER" id="PTHR35569:SF1">
    <property type="entry name" value="CYANAMIDE HYDRATASE DDI2-RELATED"/>
    <property type="match status" value="1"/>
</dbReference>
<gene>
    <name evidence="2" type="ORF">NLU13_9539</name>
</gene>
<dbReference type="Gene3D" id="1.10.3210.10">
    <property type="entry name" value="Hypothetical protein af1432"/>
    <property type="match status" value="1"/>
</dbReference>
<dbReference type="NCBIfam" id="TIGR03401">
    <property type="entry name" value="cyanamide_fam"/>
    <property type="match status" value="1"/>
</dbReference>
<dbReference type="PANTHER" id="PTHR35569">
    <property type="entry name" value="CYANAMIDE HYDRATASE DDI2-RELATED"/>
    <property type="match status" value="1"/>
</dbReference>
<dbReference type="EMBL" id="JAPDFR010000009">
    <property type="protein sequence ID" value="KAK0383628.1"/>
    <property type="molecule type" value="Genomic_DNA"/>
</dbReference>
<dbReference type="PROSITE" id="PS51831">
    <property type="entry name" value="HD"/>
    <property type="match status" value="1"/>
</dbReference>
<dbReference type="AlphaFoldDB" id="A0AA39L4A3"/>
<dbReference type="Pfam" id="PF01966">
    <property type="entry name" value="HD"/>
    <property type="match status" value="1"/>
</dbReference>
<keyword evidence="3" id="KW-1185">Reference proteome</keyword>
<accession>A0AA39L4A3</accession>
<proteinExistence type="predicted"/>
<reference evidence="2" key="1">
    <citation type="submission" date="2022-10" db="EMBL/GenBank/DDBJ databases">
        <title>Determination and structural analysis of whole genome sequence of Sarocladium strictum F4-1.</title>
        <authorList>
            <person name="Hu L."/>
            <person name="Jiang Y."/>
        </authorList>
    </citation>
    <scope>NUCLEOTIDE SEQUENCE</scope>
    <source>
        <strain evidence="2">F4-1</strain>
    </source>
</reference>
<dbReference type="SUPFAM" id="SSF109604">
    <property type="entry name" value="HD-domain/PDEase-like"/>
    <property type="match status" value="1"/>
</dbReference>
<feature type="domain" description="HD" evidence="1">
    <location>
        <begin position="65"/>
        <end position="178"/>
    </location>
</feature>